<name>A0A023B9R8_GRENI</name>
<dbReference type="CDD" id="cd02440">
    <property type="entry name" value="AdoMet_MTases"/>
    <property type="match status" value="1"/>
</dbReference>
<organism evidence="5 6">
    <name type="scientific">Gregarina niphandrodes</name>
    <name type="common">Septate eugregarine</name>
    <dbReference type="NCBI Taxonomy" id="110365"/>
    <lineage>
        <taxon>Eukaryota</taxon>
        <taxon>Sar</taxon>
        <taxon>Alveolata</taxon>
        <taxon>Apicomplexa</taxon>
        <taxon>Conoidasida</taxon>
        <taxon>Gregarinasina</taxon>
        <taxon>Eugregarinorida</taxon>
        <taxon>Gregarinidae</taxon>
        <taxon>Gregarina</taxon>
    </lineage>
</organism>
<dbReference type="RefSeq" id="XP_011129600.1">
    <property type="nucleotide sequence ID" value="XM_011131298.1"/>
</dbReference>
<dbReference type="GO" id="GO:0008168">
    <property type="term" value="F:methyltransferase activity"/>
    <property type="evidence" value="ECO:0007669"/>
    <property type="project" value="UniProtKB-KW"/>
</dbReference>
<evidence type="ECO:0000259" key="4">
    <source>
        <dbReference type="Pfam" id="PF13649"/>
    </source>
</evidence>
<dbReference type="Proteomes" id="UP000019763">
    <property type="component" value="Unassembled WGS sequence"/>
</dbReference>
<protein>
    <submittedName>
        <fullName evidence="5">Methylase</fullName>
    </submittedName>
</protein>
<dbReference type="EMBL" id="AFNH02000353">
    <property type="protein sequence ID" value="EZG75708.1"/>
    <property type="molecule type" value="Genomic_DNA"/>
</dbReference>
<sequence>YSDPKAWDSRYSNDLSPYEWFADWPLIKSVVREYISHKCNILHIGCGTSNLGDHLISDGYKEVVNIDASETVIQSRTNSKHCTCKYQRVDVRQMDVFATSEFDAIIDKGTIDSLMVGTSVVGTSILLRVFRESDP</sequence>
<evidence type="ECO:0000313" key="6">
    <source>
        <dbReference type="Proteomes" id="UP000019763"/>
    </source>
</evidence>
<evidence type="ECO:0000313" key="5">
    <source>
        <dbReference type="EMBL" id="EZG75708.1"/>
    </source>
</evidence>
<proteinExistence type="inferred from homology"/>
<dbReference type="OrthoDB" id="411785at2759"/>
<dbReference type="InterPro" id="IPR029063">
    <property type="entry name" value="SAM-dependent_MTases_sf"/>
</dbReference>
<dbReference type="AlphaFoldDB" id="A0A023B9R8"/>
<feature type="non-terminal residue" evidence="5">
    <location>
        <position position="1"/>
    </location>
</feature>
<dbReference type="SUPFAM" id="SSF53335">
    <property type="entry name" value="S-adenosyl-L-methionine-dependent methyltransferases"/>
    <property type="match status" value="1"/>
</dbReference>
<evidence type="ECO:0000256" key="3">
    <source>
        <dbReference type="ARBA" id="ARBA00022679"/>
    </source>
</evidence>
<evidence type="ECO:0000256" key="2">
    <source>
        <dbReference type="ARBA" id="ARBA00022603"/>
    </source>
</evidence>
<reference evidence="5" key="1">
    <citation type="submission" date="2013-12" db="EMBL/GenBank/DDBJ databases">
        <authorList>
            <person name="Omoto C.K."/>
            <person name="Sibley D."/>
            <person name="Venepally P."/>
            <person name="Hadjithomas M."/>
            <person name="Karamycheva S."/>
            <person name="Brunk B."/>
            <person name="Roos D."/>
            <person name="Caler E."/>
            <person name="Lorenzi H."/>
        </authorList>
    </citation>
    <scope>NUCLEOTIDE SEQUENCE</scope>
</reference>
<keyword evidence="6" id="KW-1185">Reference proteome</keyword>
<dbReference type="PANTHER" id="PTHR12176:SF79">
    <property type="entry name" value="METHYLTRANSFERASE TYPE 11 DOMAIN-CONTAINING PROTEIN"/>
    <property type="match status" value="1"/>
</dbReference>
<gene>
    <name evidence="5" type="ORF">GNI_046030</name>
</gene>
<feature type="domain" description="Methyltransferase" evidence="4">
    <location>
        <begin position="41"/>
        <end position="107"/>
    </location>
</feature>
<dbReference type="GeneID" id="22911722"/>
<dbReference type="InterPro" id="IPR051419">
    <property type="entry name" value="Lys/N-term_MeTrsfase_sf"/>
</dbReference>
<comment type="similarity">
    <text evidence="1">Belongs to the methyltransferase superfamily.</text>
</comment>
<dbReference type="VEuPathDB" id="CryptoDB:GNI_046030"/>
<evidence type="ECO:0000256" key="1">
    <source>
        <dbReference type="ARBA" id="ARBA00008361"/>
    </source>
</evidence>
<accession>A0A023B9R8</accession>
<dbReference type="Gene3D" id="3.40.50.150">
    <property type="entry name" value="Vaccinia Virus protein VP39"/>
    <property type="match status" value="1"/>
</dbReference>
<dbReference type="InterPro" id="IPR041698">
    <property type="entry name" value="Methyltransf_25"/>
</dbReference>
<keyword evidence="2 5" id="KW-0489">Methyltransferase</keyword>
<dbReference type="GO" id="GO:0032259">
    <property type="term" value="P:methylation"/>
    <property type="evidence" value="ECO:0007669"/>
    <property type="project" value="UniProtKB-KW"/>
</dbReference>
<dbReference type="PANTHER" id="PTHR12176">
    <property type="entry name" value="SAM-DEPENDENT METHYLTRANSFERASE SUPERFAMILY PROTEIN"/>
    <property type="match status" value="1"/>
</dbReference>
<comment type="caution">
    <text evidence="5">The sequence shown here is derived from an EMBL/GenBank/DDBJ whole genome shotgun (WGS) entry which is preliminary data.</text>
</comment>
<dbReference type="eggNOG" id="KOG2352">
    <property type="taxonomic scope" value="Eukaryota"/>
</dbReference>
<dbReference type="Pfam" id="PF13649">
    <property type="entry name" value="Methyltransf_25"/>
    <property type="match status" value="1"/>
</dbReference>
<keyword evidence="3" id="KW-0808">Transferase</keyword>